<name>A0A0V0T9A9_9BILA</name>
<gene>
    <name evidence="1" type="ORF">T05_10366</name>
</gene>
<accession>A0A0V0T9A9</accession>
<dbReference type="Proteomes" id="UP000055048">
    <property type="component" value="Unassembled WGS sequence"/>
</dbReference>
<organism evidence="1 2">
    <name type="scientific">Trichinella murrelli</name>
    <dbReference type="NCBI Taxonomy" id="144512"/>
    <lineage>
        <taxon>Eukaryota</taxon>
        <taxon>Metazoa</taxon>
        <taxon>Ecdysozoa</taxon>
        <taxon>Nematoda</taxon>
        <taxon>Enoplea</taxon>
        <taxon>Dorylaimia</taxon>
        <taxon>Trichinellida</taxon>
        <taxon>Trichinellidae</taxon>
        <taxon>Trichinella</taxon>
    </lineage>
</organism>
<dbReference type="EMBL" id="JYDJ01000429">
    <property type="protein sequence ID" value="KRX35558.1"/>
    <property type="molecule type" value="Genomic_DNA"/>
</dbReference>
<evidence type="ECO:0000313" key="1">
    <source>
        <dbReference type="EMBL" id="KRX35558.1"/>
    </source>
</evidence>
<dbReference type="AlphaFoldDB" id="A0A0V0T9A9"/>
<proteinExistence type="predicted"/>
<sequence>MTAFYNELDCAIIKNHKLNTINAASQHMLLSEAAGNYTLLLMTGHHFWHCLASIFQKDLTNVITWSELLIMAAYLKKDRLNTKVRSSTIEAYRVRRSQAASRLAAIIDHWLLFT</sequence>
<protein>
    <submittedName>
        <fullName evidence="1">Uncharacterized protein</fullName>
    </submittedName>
</protein>
<comment type="caution">
    <text evidence="1">The sequence shown here is derived from an EMBL/GenBank/DDBJ whole genome shotgun (WGS) entry which is preliminary data.</text>
</comment>
<keyword evidence="2" id="KW-1185">Reference proteome</keyword>
<reference evidence="1 2" key="1">
    <citation type="submission" date="2015-01" db="EMBL/GenBank/DDBJ databases">
        <title>Evolution of Trichinella species and genotypes.</title>
        <authorList>
            <person name="Korhonen P.K."/>
            <person name="Edoardo P."/>
            <person name="Giuseppe L.R."/>
            <person name="Gasser R.B."/>
        </authorList>
    </citation>
    <scope>NUCLEOTIDE SEQUENCE [LARGE SCALE GENOMIC DNA]</scope>
    <source>
        <strain evidence="1">ISS417</strain>
    </source>
</reference>
<evidence type="ECO:0000313" key="2">
    <source>
        <dbReference type="Proteomes" id="UP000055048"/>
    </source>
</evidence>